<feature type="region of interest" description="Disordered" evidence="1">
    <location>
        <begin position="80"/>
        <end position="123"/>
    </location>
</feature>
<sequence>MEHIEGVKQLALDEWSTSEAVHILEQVMQFAFSQKYQGPQVQIVVKREEEEVADVDSEVSADHTLQGSSIEDEVPVVIHRAESSSSSTSAADVESLEEDNTVEEDHKIVEQQKKVPSGRPQPPLLRRPTITLWTEDNFEITEHELEHIDRVRQLAEQESSNAFAGNTLEVNEIEKLKEQVEEVCSVDIVSQVDVHTPIYATEVEGNLEMTGSKKPPPLRIPTITLDDEGDWEWTEEELVHIEHIKRLAEQSPELPPIVQLTSTYWFEEVRPPPPAAMIQRSTADESSKQEEKVNRPPARPPPPTKQLSVVFEQMESGQYKLESIEEVKESVEQREAEMFEEMSTSPSTSGADSPASEQECIPLSDVAIKPPSVDDSSMEAEKDQKDGLTQKEEPGILRSSLSSPTKQLILASQFSEEVVFDLPAVQPIDEVENLVGPEIFEDIANSSATSGADSLASEQEFDPSVMEFSVSKAPPARPPPPTKQLSITSKFSEQLELSQSAVQPIKELKEYAEQQFVGLPSISGFKSTLVGQELCKYFLLVQMSIC</sequence>
<evidence type="ECO:0000256" key="1">
    <source>
        <dbReference type="SAM" id="MobiDB-lite"/>
    </source>
</evidence>
<feature type="region of interest" description="Disordered" evidence="1">
    <location>
        <begin position="326"/>
        <end position="400"/>
    </location>
</feature>
<feature type="region of interest" description="Disordered" evidence="1">
    <location>
        <begin position="278"/>
        <end position="306"/>
    </location>
</feature>
<protein>
    <submittedName>
        <fullName evidence="3">Uncharacterized protein</fullName>
    </submittedName>
</protein>
<feature type="region of interest" description="Disordered" evidence="1">
    <location>
        <begin position="466"/>
        <end position="485"/>
    </location>
</feature>
<proteinExistence type="predicted"/>
<dbReference type="Proteomes" id="UP000887574">
    <property type="component" value="Unplaced"/>
</dbReference>
<organism evidence="2 3">
    <name type="scientific">Ditylenchus dipsaci</name>
    <dbReference type="NCBI Taxonomy" id="166011"/>
    <lineage>
        <taxon>Eukaryota</taxon>
        <taxon>Metazoa</taxon>
        <taxon>Ecdysozoa</taxon>
        <taxon>Nematoda</taxon>
        <taxon>Chromadorea</taxon>
        <taxon>Rhabditida</taxon>
        <taxon>Tylenchina</taxon>
        <taxon>Tylenchomorpha</taxon>
        <taxon>Sphaerularioidea</taxon>
        <taxon>Anguinidae</taxon>
        <taxon>Anguininae</taxon>
        <taxon>Ditylenchus</taxon>
    </lineage>
</organism>
<reference evidence="3" key="1">
    <citation type="submission" date="2022-11" db="UniProtKB">
        <authorList>
            <consortium name="WormBaseParasite"/>
        </authorList>
    </citation>
    <scope>IDENTIFICATION</scope>
</reference>
<dbReference type="WBParaSite" id="jg12113">
    <property type="protein sequence ID" value="jg12113"/>
    <property type="gene ID" value="jg12113"/>
</dbReference>
<feature type="compositionally biased region" description="Basic and acidic residues" evidence="1">
    <location>
        <begin position="103"/>
        <end position="113"/>
    </location>
</feature>
<feature type="compositionally biased region" description="Polar residues" evidence="1">
    <location>
        <begin position="342"/>
        <end position="351"/>
    </location>
</feature>
<feature type="compositionally biased region" description="Basic and acidic residues" evidence="1">
    <location>
        <begin position="326"/>
        <end position="337"/>
    </location>
</feature>
<keyword evidence="2" id="KW-1185">Reference proteome</keyword>
<evidence type="ECO:0000313" key="2">
    <source>
        <dbReference type="Proteomes" id="UP000887574"/>
    </source>
</evidence>
<dbReference type="AlphaFoldDB" id="A0A915CTN0"/>
<accession>A0A915CTN0</accession>
<feature type="compositionally biased region" description="Basic and acidic residues" evidence="1">
    <location>
        <begin position="379"/>
        <end position="395"/>
    </location>
</feature>
<feature type="compositionally biased region" description="Basic and acidic residues" evidence="1">
    <location>
        <begin position="282"/>
        <end position="294"/>
    </location>
</feature>
<evidence type="ECO:0000313" key="3">
    <source>
        <dbReference type="WBParaSite" id="jg12113"/>
    </source>
</evidence>
<name>A0A915CTN0_9BILA</name>